<comment type="caution">
    <text evidence="3">The sequence shown here is derived from an EMBL/GenBank/DDBJ whole genome shotgun (WGS) entry which is preliminary data.</text>
</comment>
<evidence type="ECO:0000313" key="3">
    <source>
        <dbReference type="EMBL" id="TPX56887.1"/>
    </source>
</evidence>
<feature type="compositionally biased region" description="Low complexity" evidence="1">
    <location>
        <begin position="42"/>
        <end position="55"/>
    </location>
</feature>
<feature type="region of interest" description="Disordered" evidence="1">
    <location>
        <begin position="395"/>
        <end position="415"/>
    </location>
</feature>
<feature type="region of interest" description="Disordered" evidence="1">
    <location>
        <begin position="878"/>
        <end position="913"/>
    </location>
</feature>
<proteinExistence type="predicted"/>
<feature type="compositionally biased region" description="Acidic residues" evidence="1">
    <location>
        <begin position="58"/>
        <end position="79"/>
    </location>
</feature>
<dbReference type="SUPFAM" id="SSF50044">
    <property type="entry name" value="SH3-domain"/>
    <property type="match status" value="1"/>
</dbReference>
<feature type="compositionally biased region" description="Basic and acidic residues" evidence="1">
    <location>
        <begin position="18"/>
        <end position="35"/>
    </location>
</feature>
<dbReference type="GO" id="GO:0051286">
    <property type="term" value="C:cell tip"/>
    <property type="evidence" value="ECO:0007669"/>
    <property type="project" value="TreeGrafter"/>
</dbReference>
<dbReference type="InterPro" id="IPR000159">
    <property type="entry name" value="RA_dom"/>
</dbReference>
<protein>
    <recommendedName>
        <fullName evidence="2">Ras-associating domain-containing protein</fullName>
    </recommendedName>
</protein>
<dbReference type="STRING" id="109895.A0A507E0C3"/>
<gene>
    <name evidence="3" type="ORF">PhCBS80983_g04216</name>
</gene>
<feature type="compositionally biased region" description="Low complexity" evidence="1">
    <location>
        <begin position="903"/>
        <end position="912"/>
    </location>
</feature>
<dbReference type="Proteomes" id="UP000318582">
    <property type="component" value="Unassembled WGS sequence"/>
</dbReference>
<keyword evidence="4" id="KW-1185">Reference proteome</keyword>
<feature type="compositionally biased region" description="Low complexity" evidence="1">
    <location>
        <begin position="551"/>
        <end position="568"/>
    </location>
</feature>
<dbReference type="PROSITE" id="PS50200">
    <property type="entry name" value="RA"/>
    <property type="match status" value="1"/>
</dbReference>
<feature type="compositionally biased region" description="Low complexity" evidence="1">
    <location>
        <begin position="1151"/>
        <end position="1160"/>
    </location>
</feature>
<accession>A0A507E0C3</accession>
<dbReference type="AlphaFoldDB" id="A0A507E0C3"/>
<dbReference type="PANTHER" id="PTHR47775">
    <property type="entry name" value="BUD SITE SELECTION PROTEIN 14"/>
    <property type="match status" value="1"/>
</dbReference>
<sequence length="1238" mass="135961">MLNNAPISRSSSSNSNYQHDHRHDSDPPRTTYEHNPEDDEPSTNNSNNNKDSYSNHPEDDDDGDASGSEDEDDGDDITEPIDFGLVYALHTFVANLEGQVCVLKGDSLDLLDDSNSYWWLVKCLKTDETPFERLARLNKSRNVTITSVQDADLLPQPIDPAATPRRNIFFPENFTEYIFHSDDEEDSEEEDEYPPDGGRGEKKLNTASLSRGFLSKLLTRSGSKKKQDALSRSTVDRSAHSTPVTASQEMLKEPISVLRIYAGNVDLKATFKTVALTPTLTATELLEVALRRFRVPNATPNEFYVSVLHMDAQERRLGEHDKITDVLENLRHKSLPGVGDSAASSISKVVKSSGGVSSVRITDENIIKVLINKKLNLFEKNYHLIRIFMYDDHHHQQQQQSNSNNQVGSGNQQQQMRTYKTIGVDSNTTVSAIKETAYKKFKLAVAKPGWTFTLNSIFKGQEKPRDDDERIYPILMMAEGSAEEIDFVLRRVWIGHGPAPPLSPSTEFSADLIAGNGSRSSLMDNIQDILTLKPAFLEELPASATSPGDYPATTTTASNSNANSNAPSRNESYDSLFGQTQQGAGSRENGHNDIYHQHQSHRGAPYEAPPTTIGQMLSEVPLPPDVAPERTASRTPSVTSRASSLRYNDPQPSHMSRSVSNNSVASFSAARANTGGSSNGSSSNSRPPYQQQQQQQQQQQYRASPQPDAASRSTQQTSPPTATYQSSSQQSASSQQPPPQQHEPSVTPVIIPPPRSAASEGWQQQHHHLQQPRTATSAATSPDPNNNKPSNLDRPIAHQVQRAYVGPNGTASHTAPPHPSIATISAEATAAARKTNQRSSRVNFETMEQYLEEILSGEADVGKLRSLEAKMRDAITLPQQQQQREYQQQINGRSSPIIPPPTATRSASATSTLQPLSARYNDSGLRDILGTNANIDNTQRHAYRSSSITSPTSPLQQRRPPSAGAAAAGHSPRKYSTASIALNSVYSDLEADLEERILLSRRPSALDTQPYQYPSYHHQQQQHNQVLSSPPLPNEGGMSRSSSVRNGVRTNYDDDNSNVSPGTSQYHTPQNYSPVRERERDRDRPRTNNSAYSSDRSSHNSNSNSTSSSPQHHALQYQQYQQRTQREQEERKGVAVGGGGAAPPPVPPATSPARSSPRSPQKIEASLSAVTSAAFEYRPNASDASGDANATEEPGVVAPRERNNDVGGKQQFVEDLFTDMQRDLDALALTPQRPSPTQ</sequence>
<feature type="compositionally biased region" description="Basic and acidic residues" evidence="1">
    <location>
        <begin position="225"/>
        <end position="239"/>
    </location>
</feature>
<dbReference type="GO" id="GO:0030950">
    <property type="term" value="P:establishment or maintenance of actin cytoskeleton polarity"/>
    <property type="evidence" value="ECO:0007669"/>
    <property type="project" value="TreeGrafter"/>
</dbReference>
<dbReference type="GO" id="GO:0007165">
    <property type="term" value="P:signal transduction"/>
    <property type="evidence" value="ECO:0007669"/>
    <property type="project" value="InterPro"/>
</dbReference>
<feature type="compositionally biased region" description="Polar residues" evidence="1">
    <location>
        <begin position="1039"/>
        <end position="1049"/>
    </location>
</feature>
<dbReference type="Gene3D" id="3.10.20.90">
    <property type="entry name" value="Phosphatidylinositol 3-kinase Catalytic Subunit, Chain A, domain 1"/>
    <property type="match status" value="2"/>
</dbReference>
<feature type="compositionally biased region" description="Low complexity" evidence="1">
    <location>
        <begin position="656"/>
        <end position="700"/>
    </location>
</feature>
<feature type="region of interest" description="Disordered" evidence="1">
    <location>
        <begin position="180"/>
        <end position="205"/>
    </location>
</feature>
<dbReference type="GO" id="GO:0008104">
    <property type="term" value="P:intracellular protein localization"/>
    <property type="evidence" value="ECO:0007669"/>
    <property type="project" value="TreeGrafter"/>
</dbReference>
<feature type="compositionally biased region" description="Basic and acidic residues" evidence="1">
    <location>
        <begin position="1124"/>
        <end position="1133"/>
    </location>
</feature>
<dbReference type="GO" id="GO:0015630">
    <property type="term" value="C:microtubule cytoskeleton"/>
    <property type="evidence" value="ECO:0007669"/>
    <property type="project" value="TreeGrafter"/>
</dbReference>
<feature type="compositionally biased region" description="Low complexity" evidence="1">
    <location>
        <begin position="710"/>
        <end position="735"/>
    </location>
</feature>
<dbReference type="InterPro" id="IPR053039">
    <property type="entry name" value="Polarity_Bud-Selection_Reg"/>
</dbReference>
<name>A0A507E0C3_9FUNG</name>
<feature type="region of interest" description="Disordered" evidence="1">
    <location>
        <begin position="936"/>
        <end position="975"/>
    </location>
</feature>
<dbReference type="PANTHER" id="PTHR47775:SF1">
    <property type="entry name" value="BUD SITE SELECTION PROTEIN 14"/>
    <property type="match status" value="1"/>
</dbReference>
<feature type="compositionally biased region" description="Polar residues" evidence="1">
    <location>
        <begin position="633"/>
        <end position="655"/>
    </location>
</feature>
<feature type="compositionally biased region" description="Basic and acidic residues" evidence="1">
    <location>
        <begin position="1075"/>
        <end position="1086"/>
    </location>
</feature>
<feature type="compositionally biased region" description="Low complexity" evidence="1">
    <location>
        <begin position="397"/>
        <end position="415"/>
    </location>
</feature>
<feature type="compositionally biased region" description="Low complexity" evidence="1">
    <location>
        <begin position="1088"/>
        <end position="1109"/>
    </location>
</feature>
<feature type="compositionally biased region" description="Low complexity" evidence="1">
    <location>
        <begin position="1016"/>
        <end position="1029"/>
    </location>
</feature>
<reference evidence="3 4" key="1">
    <citation type="journal article" date="2019" name="Sci. Rep.">
        <title>Comparative genomics of chytrid fungi reveal insights into the obligate biotrophic and pathogenic lifestyle of Synchytrium endobioticum.</title>
        <authorList>
            <person name="van de Vossenberg B.T.L.H."/>
            <person name="Warris S."/>
            <person name="Nguyen H.D.T."/>
            <person name="van Gent-Pelzer M.P.E."/>
            <person name="Joly D.L."/>
            <person name="van de Geest H.C."/>
            <person name="Bonants P.J.M."/>
            <person name="Smith D.S."/>
            <person name="Levesque C.A."/>
            <person name="van der Lee T.A.J."/>
        </authorList>
    </citation>
    <scope>NUCLEOTIDE SEQUENCE [LARGE SCALE GENOMIC DNA]</scope>
    <source>
        <strain evidence="3 4">CBS 809.83</strain>
    </source>
</reference>
<feature type="region of interest" description="Disordered" evidence="1">
    <location>
        <begin position="1016"/>
        <end position="1209"/>
    </location>
</feature>
<evidence type="ECO:0000259" key="2">
    <source>
        <dbReference type="PROSITE" id="PS50200"/>
    </source>
</evidence>
<feature type="region of interest" description="Disordered" evidence="1">
    <location>
        <begin position="543"/>
        <end position="793"/>
    </location>
</feature>
<feature type="compositionally biased region" description="Acidic residues" evidence="1">
    <location>
        <begin position="182"/>
        <end position="194"/>
    </location>
</feature>
<feature type="region of interest" description="Disordered" evidence="1">
    <location>
        <begin position="224"/>
        <end position="247"/>
    </location>
</feature>
<feature type="compositionally biased region" description="Low complexity" evidence="1">
    <location>
        <begin position="879"/>
        <end position="889"/>
    </location>
</feature>
<feature type="region of interest" description="Disordered" evidence="1">
    <location>
        <begin position="1"/>
        <end position="79"/>
    </location>
</feature>
<dbReference type="EMBL" id="QEAQ01000063">
    <property type="protein sequence ID" value="TPX56887.1"/>
    <property type="molecule type" value="Genomic_DNA"/>
</dbReference>
<evidence type="ECO:0000313" key="4">
    <source>
        <dbReference type="Proteomes" id="UP000318582"/>
    </source>
</evidence>
<dbReference type="Pfam" id="PF00788">
    <property type="entry name" value="RA"/>
    <property type="match status" value="2"/>
</dbReference>
<organism evidence="3 4">
    <name type="scientific">Powellomyces hirtus</name>
    <dbReference type="NCBI Taxonomy" id="109895"/>
    <lineage>
        <taxon>Eukaryota</taxon>
        <taxon>Fungi</taxon>
        <taxon>Fungi incertae sedis</taxon>
        <taxon>Chytridiomycota</taxon>
        <taxon>Chytridiomycota incertae sedis</taxon>
        <taxon>Chytridiomycetes</taxon>
        <taxon>Spizellomycetales</taxon>
        <taxon>Powellomycetaceae</taxon>
        <taxon>Powellomyces</taxon>
    </lineage>
</organism>
<feature type="compositionally biased region" description="Polar residues" evidence="1">
    <location>
        <begin position="771"/>
        <end position="790"/>
    </location>
</feature>
<dbReference type="SUPFAM" id="SSF54236">
    <property type="entry name" value="Ubiquitin-like"/>
    <property type="match status" value="1"/>
</dbReference>
<feature type="compositionally biased region" description="Polar residues" evidence="1">
    <location>
        <begin position="1057"/>
        <end position="1073"/>
    </location>
</feature>
<dbReference type="InterPro" id="IPR029071">
    <property type="entry name" value="Ubiquitin-like_domsf"/>
</dbReference>
<dbReference type="InterPro" id="IPR036028">
    <property type="entry name" value="SH3-like_dom_sf"/>
</dbReference>
<feature type="domain" description="Ras-associating" evidence="2">
    <location>
        <begin position="254"/>
        <end position="335"/>
    </location>
</feature>
<feature type="compositionally biased region" description="Polar residues" evidence="1">
    <location>
        <begin position="944"/>
        <end position="956"/>
    </location>
</feature>
<evidence type="ECO:0000256" key="1">
    <source>
        <dbReference type="SAM" id="MobiDB-lite"/>
    </source>
</evidence>